<evidence type="ECO:0000313" key="1">
    <source>
        <dbReference type="EMBL" id="PTX56819.1"/>
    </source>
</evidence>
<proteinExistence type="predicted"/>
<keyword evidence="2" id="KW-1185">Reference proteome</keyword>
<sequence>MATTTEEHIQINLYVPPRSLLATEIQWMAFYSPHLDFSLALHEVEQEENATRLFQDQGACA</sequence>
<protein>
    <submittedName>
        <fullName evidence="1">Uncharacterized protein</fullName>
    </submittedName>
</protein>
<accession>A0A2T6BL90</accession>
<dbReference type="EMBL" id="QBKS01000001">
    <property type="protein sequence ID" value="PTX56819.1"/>
    <property type="molecule type" value="Genomic_DNA"/>
</dbReference>
<evidence type="ECO:0000313" key="2">
    <source>
        <dbReference type="Proteomes" id="UP000243978"/>
    </source>
</evidence>
<gene>
    <name evidence="1" type="ORF">C8N43_1484</name>
</gene>
<name>A0A2T6BL90_9RHOB</name>
<comment type="caution">
    <text evidence="1">The sequence shown here is derived from an EMBL/GenBank/DDBJ whole genome shotgun (WGS) entry which is preliminary data.</text>
</comment>
<dbReference type="RefSeq" id="WP_107844979.1">
    <property type="nucleotide sequence ID" value="NZ_QBKS01000001.1"/>
</dbReference>
<dbReference type="Proteomes" id="UP000243978">
    <property type="component" value="Unassembled WGS sequence"/>
</dbReference>
<reference evidence="1 2" key="1">
    <citation type="submission" date="2018-04" db="EMBL/GenBank/DDBJ databases">
        <title>Genomic Encyclopedia of Archaeal and Bacterial Type Strains, Phase II (KMG-II): from individual species to whole genera.</title>
        <authorList>
            <person name="Goeker M."/>
        </authorList>
    </citation>
    <scope>NUCLEOTIDE SEQUENCE [LARGE SCALE GENOMIC DNA]</scope>
    <source>
        <strain evidence="1 2">DSM 100977</strain>
    </source>
</reference>
<dbReference type="AlphaFoldDB" id="A0A2T6BL90"/>
<organism evidence="1 2">
    <name type="scientific">Litoreibacter ponti</name>
    <dbReference type="NCBI Taxonomy" id="1510457"/>
    <lineage>
        <taxon>Bacteria</taxon>
        <taxon>Pseudomonadati</taxon>
        <taxon>Pseudomonadota</taxon>
        <taxon>Alphaproteobacteria</taxon>
        <taxon>Rhodobacterales</taxon>
        <taxon>Roseobacteraceae</taxon>
        <taxon>Litoreibacter</taxon>
    </lineage>
</organism>